<feature type="region of interest" description="Disordered" evidence="1">
    <location>
        <begin position="1"/>
        <end position="63"/>
    </location>
</feature>
<dbReference type="EMBL" id="JANPWB010000002">
    <property type="protein sequence ID" value="KAJ1211046.1"/>
    <property type="molecule type" value="Genomic_DNA"/>
</dbReference>
<evidence type="ECO:0000313" key="2">
    <source>
        <dbReference type="EMBL" id="KAJ1211046.1"/>
    </source>
</evidence>
<dbReference type="Proteomes" id="UP001066276">
    <property type="component" value="Chromosome 1_2"/>
</dbReference>
<organism evidence="2 3">
    <name type="scientific">Pleurodeles waltl</name>
    <name type="common">Iberian ribbed newt</name>
    <dbReference type="NCBI Taxonomy" id="8319"/>
    <lineage>
        <taxon>Eukaryota</taxon>
        <taxon>Metazoa</taxon>
        <taxon>Chordata</taxon>
        <taxon>Craniata</taxon>
        <taxon>Vertebrata</taxon>
        <taxon>Euteleostomi</taxon>
        <taxon>Amphibia</taxon>
        <taxon>Batrachia</taxon>
        <taxon>Caudata</taxon>
        <taxon>Salamandroidea</taxon>
        <taxon>Salamandridae</taxon>
        <taxon>Pleurodelinae</taxon>
        <taxon>Pleurodeles</taxon>
    </lineage>
</organism>
<feature type="compositionally biased region" description="Basic and acidic residues" evidence="1">
    <location>
        <begin position="82"/>
        <end position="91"/>
    </location>
</feature>
<dbReference type="AlphaFoldDB" id="A0AAV7WEC4"/>
<feature type="region of interest" description="Disordered" evidence="1">
    <location>
        <begin position="77"/>
        <end position="104"/>
    </location>
</feature>
<evidence type="ECO:0000256" key="1">
    <source>
        <dbReference type="SAM" id="MobiDB-lite"/>
    </source>
</evidence>
<accession>A0AAV7WEC4</accession>
<proteinExistence type="predicted"/>
<name>A0AAV7WEC4_PLEWA</name>
<keyword evidence="3" id="KW-1185">Reference proteome</keyword>
<gene>
    <name evidence="2" type="ORF">NDU88_006408</name>
</gene>
<sequence>MEPAEWEDLPENRPDNSAAAATQNSGHDGAVSPSRPRPSAGGVQRTRGGEDPHAIHRGAPGVQAPLPLAARVKIRSGAPADLGERGGDRMRCGIPGRSGQREAALTDPVPGYREARESVKTAC</sequence>
<protein>
    <submittedName>
        <fullName evidence="2">Uncharacterized protein</fullName>
    </submittedName>
</protein>
<comment type="caution">
    <text evidence="2">The sequence shown here is derived from an EMBL/GenBank/DDBJ whole genome shotgun (WGS) entry which is preliminary data.</text>
</comment>
<reference evidence="2" key="1">
    <citation type="journal article" date="2022" name="bioRxiv">
        <title>Sequencing and chromosome-scale assembly of the giantPleurodeles waltlgenome.</title>
        <authorList>
            <person name="Brown T."/>
            <person name="Elewa A."/>
            <person name="Iarovenko S."/>
            <person name="Subramanian E."/>
            <person name="Araus A.J."/>
            <person name="Petzold A."/>
            <person name="Susuki M."/>
            <person name="Suzuki K.-i.T."/>
            <person name="Hayashi T."/>
            <person name="Toyoda A."/>
            <person name="Oliveira C."/>
            <person name="Osipova E."/>
            <person name="Leigh N.D."/>
            <person name="Simon A."/>
            <person name="Yun M.H."/>
        </authorList>
    </citation>
    <scope>NUCLEOTIDE SEQUENCE</scope>
    <source>
        <strain evidence="2">20211129_DDA</strain>
        <tissue evidence="2">Liver</tissue>
    </source>
</reference>
<evidence type="ECO:0000313" key="3">
    <source>
        <dbReference type="Proteomes" id="UP001066276"/>
    </source>
</evidence>